<protein>
    <submittedName>
        <fullName evidence="3">Porin</fullName>
    </submittedName>
</protein>
<keyword evidence="4" id="KW-1185">Reference proteome</keyword>
<evidence type="ECO:0000256" key="1">
    <source>
        <dbReference type="SAM" id="SignalP"/>
    </source>
</evidence>
<sequence>MKNNGGLESSIFATTALVAFAGAGAAAADVTLTGSAEMGIAGGSGTTATTFFQTVDVRFSMSGTTDNGLSFGAVIDLEDARADSTDIAGAFADFTVFVSGDFGRLTMGDTDGAFDWAMDDVNTARNAGSISDAETGHGGYNGNGLFDTGPNAATATTLPNAGGAAYNAQVLRYDYSVAGFGVAVSAQIDQNDARNGDAQFQLGLTYDLDISGGEVQFGLGYVTVADANRTFLNGNVGAAGPIAGDQGYSAVGVSVLAALDAGFSAAVNYTEVNDNGYFGGDGTHTAVGFGYNFDAITVSANWGEYDWSTAAFSVDSEGYGLAASYNLGGGLSAHLGYGKTEITASNGTATARGESSAWSLGLAMSF</sequence>
<dbReference type="EMBL" id="AP027266">
    <property type="protein sequence ID" value="BDW86761.1"/>
    <property type="molecule type" value="Genomic_DNA"/>
</dbReference>
<feature type="domain" description="Porin" evidence="2">
    <location>
        <begin position="13"/>
        <end position="341"/>
    </location>
</feature>
<feature type="signal peptide" evidence="1">
    <location>
        <begin position="1"/>
        <end position="28"/>
    </location>
</feature>
<evidence type="ECO:0000259" key="2">
    <source>
        <dbReference type="Pfam" id="PF13609"/>
    </source>
</evidence>
<dbReference type="Gene3D" id="2.40.160.10">
    <property type="entry name" value="Porin"/>
    <property type="match status" value="1"/>
</dbReference>
<dbReference type="RefSeq" id="WP_338272787.1">
    <property type="nucleotide sequence ID" value="NZ_AP027266.1"/>
</dbReference>
<keyword evidence="1" id="KW-0732">Signal</keyword>
<reference evidence="3 4" key="1">
    <citation type="submission" date="2023-01" db="EMBL/GenBank/DDBJ databases">
        <title>Complete genome sequence of Roseicyclus marinus strain Dej080120_10.</title>
        <authorList>
            <person name="Ueki S."/>
            <person name="Maruyama F."/>
        </authorList>
    </citation>
    <scope>NUCLEOTIDE SEQUENCE [LARGE SCALE GENOMIC DNA]</scope>
    <source>
        <strain evidence="3 4">Dej080120_10</strain>
    </source>
</reference>
<accession>A0AA48KP36</accession>
<dbReference type="GO" id="GO:0016020">
    <property type="term" value="C:membrane"/>
    <property type="evidence" value="ECO:0007669"/>
    <property type="project" value="InterPro"/>
</dbReference>
<evidence type="ECO:0000313" key="4">
    <source>
        <dbReference type="Proteomes" id="UP001337723"/>
    </source>
</evidence>
<dbReference type="InterPro" id="IPR033900">
    <property type="entry name" value="Gram_neg_porin_domain"/>
</dbReference>
<gene>
    <name evidence="3" type="ORF">MACH21_29380</name>
</gene>
<dbReference type="Proteomes" id="UP001337723">
    <property type="component" value="Chromosome"/>
</dbReference>
<dbReference type="AlphaFoldDB" id="A0AA48KP36"/>
<dbReference type="InterPro" id="IPR023614">
    <property type="entry name" value="Porin_dom_sf"/>
</dbReference>
<feature type="chain" id="PRO_5041250858" evidence="1">
    <location>
        <begin position="29"/>
        <end position="366"/>
    </location>
</feature>
<dbReference type="GO" id="GO:0015288">
    <property type="term" value="F:porin activity"/>
    <property type="evidence" value="ECO:0007669"/>
    <property type="project" value="InterPro"/>
</dbReference>
<dbReference type="SUPFAM" id="SSF56935">
    <property type="entry name" value="Porins"/>
    <property type="match status" value="1"/>
</dbReference>
<proteinExistence type="predicted"/>
<name>A0AA48KP36_9RHOB</name>
<dbReference type="Pfam" id="PF13609">
    <property type="entry name" value="Porin_4"/>
    <property type="match status" value="1"/>
</dbReference>
<evidence type="ECO:0000313" key="3">
    <source>
        <dbReference type="EMBL" id="BDW86761.1"/>
    </source>
</evidence>
<organism evidence="3 4">
    <name type="scientific">Roseicyclus marinus</name>
    <dbReference type="NCBI Taxonomy" id="2161673"/>
    <lineage>
        <taxon>Bacteria</taxon>
        <taxon>Pseudomonadati</taxon>
        <taxon>Pseudomonadota</taxon>
        <taxon>Alphaproteobacteria</taxon>
        <taxon>Rhodobacterales</taxon>
        <taxon>Roseobacteraceae</taxon>
        <taxon>Roseicyclus</taxon>
    </lineage>
</organism>
<dbReference type="KEGG" id="rmai:MACH21_29380"/>